<dbReference type="FunFam" id="1.10.238.10:FF:000001">
    <property type="entry name" value="Calmodulin 1"/>
    <property type="match status" value="1"/>
</dbReference>
<gene>
    <name evidence="11" type="ORF">CEUSTIGMA_g593.t1</name>
</gene>
<dbReference type="InterPro" id="IPR008271">
    <property type="entry name" value="Ser/Thr_kinase_AS"/>
</dbReference>
<feature type="domain" description="EF-hand" evidence="10">
    <location>
        <begin position="478"/>
        <end position="513"/>
    </location>
</feature>
<keyword evidence="12" id="KW-1185">Reference proteome</keyword>
<evidence type="ECO:0000256" key="7">
    <source>
        <dbReference type="PROSITE-ProRule" id="PRU10141"/>
    </source>
</evidence>
<evidence type="ECO:0000259" key="10">
    <source>
        <dbReference type="PROSITE" id="PS50222"/>
    </source>
</evidence>
<dbReference type="PROSITE" id="PS00108">
    <property type="entry name" value="PROTEIN_KINASE_ST"/>
    <property type="match status" value="1"/>
</dbReference>
<feature type="domain" description="EF-hand" evidence="10">
    <location>
        <begin position="515"/>
        <end position="545"/>
    </location>
</feature>
<dbReference type="Gene3D" id="3.30.200.20">
    <property type="entry name" value="Phosphorylase Kinase, domain 1"/>
    <property type="match status" value="1"/>
</dbReference>
<dbReference type="AlphaFoldDB" id="A0A250WRG8"/>
<feature type="compositionally biased region" description="Polar residues" evidence="8">
    <location>
        <begin position="632"/>
        <end position="652"/>
    </location>
</feature>
<comment type="caution">
    <text evidence="11">The sequence shown here is derived from an EMBL/GenBank/DDBJ whole genome shotgun (WGS) entry which is preliminary data.</text>
</comment>
<dbReference type="SUPFAM" id="SSF47473">
    <property type="entry name" value="EF-hand"/>
    <property type="match status" value="1"/>
</dbReference>
<evidence type="ECO:0000313" key="11">
    <source>
        <dbReference type="EMBL" id="GAX73140.1"/>
    </source>
</evidence>
<dbReference type="EMBL" id="BEGY01000002">
    <property type="protein sequence ID" value="GAX73140.1"/>
    <property type="molecule type" value="Genomic_DNA"/>
</dbReference>
<feature type="region of interest" description="Disordered" evidence="8">
    <location>
        <begin position="937"/>
        <end position="980"/>
    </location>
</feature>
<dbReference type="GO" id="GO:0004674">
    <property type="term" value="F:protein serine/threonine kinase activity"/>
    <property type="evidence" value="ECO:0007669"/>
    <property type="project" value="UniProtKB-KW"/>
</dbReference>
<keyword evidence="2" id="KW-0808">Transferase</keyword>
<dbReference type="PANTHER" id="PTHR24349">
    <property type="entry name" value="SERINE/THREONINE-PROTEIN KINASE"/>
    <property type="match status" value="1"/>
</dbReference>
<dbReference type="InterPro" id="IPR000719">
    <property type="entry name" value="Prot_kinase_dom"/>
</dbReference>
<dbReference type="InterPro" id="IPR002048">
    <property type="entry name" value="EF_hand_dom"/>
</dbReference>
<evidence type="ECO:0000256" key="2">
    <source>
        <dbReference type="ARBA" id="ARBA00022679"/>
    </source>
</evidence>
<feature type="domain" description="Protein kinase" evidence="9">
    <location>
        <begin position="83"/>
        <end position="357"/>
    </location>
</feature>
<keyword evidence="6 7" id="KW-0067">ATP-binding</keyword>
<dbReference type="InterPro" id="IPR017441">
    <property type="entry name" value="Protein_kinase_ATP_BS"/>
</dbReference>
<feature type="compositionally biased region" description="Polar residues" evidence="8">
    <location>
        <begin position="665"/>
        <end position="683"/>
    </location>
</feature>
<feature type="region of interest" description="Disordered" evidence="8">
    <location>
        <begin position="857"/>
        <end position="922"/>
    </location>
</feature>
<feature type="domain" description="EF-hand" evidence="10">
    <location>
        <begin position="442"/>
        <end position="477"/>
    </location>
</feature>
<accession>A0A250WRG8</accession>
<feature type="compositionally biased region" description="Low complexity" evidence="8">
    <location>
        <begin position="902"/>
        <end position="911"/>
    </location>
</feature>
<evidence type="ECO:0000256" key="4">
    <source>
        <dbReference type="ARBA" id="ARBA00022777"/>
    </source>
</evidence>
<evidence type="ECO:0008006" key="13">
    <source>
        <dbReference type="Google" id="ProtNLM"/>
    </source>
</evidence>
<dbReference type="CDD" id="cd05117">
    <property type="entry name" value="STKc_CAMK"/>
    <property type="match status" value="1"/>
</dbReference>
<dbReference type="SMART" id="SM00054">
    <property type="entry name" value="EFh"/>
    <property type="match status" value="4"/>
</dbReference>
<dbReference type="PROSITE" id="PS50222">
    <property type="entry name" value="EF_HAND_2"/>
    <property type="match status" value="4"/>
</dbReference>
<dbReference type="PROSITE" id="PS00018">
    <property type="entry name" value="EF_HAND_1"/>
    <property type="match status" value="4"/>
</dbReference>
<evidence type="ECO:0000313" key="12">
    <source>
        <dbReference type="Proteomes" id="UP000232323"/>
    </source>
</evidence>
<proteinExistence type="predicted"/>
<feature type="compositionally biased region" description="Low complexity" evidence="8">
    <location>
        <begin position="882"/>
        <end position="894"/>
    </location>
</feature>
<organism evidence="11 12">
    <name type="scientific">Chlamydomonas eustigma</name>
    <dbReference type="NCBI Taxonomy" id="1157962"/>
    <lineage>
        <taxon>Eukaryota</taxon>
        <taxon>Viridiplantae</taxon>
        <taxon>Chlorophyta</taxon>
        <taxon>core chlorophytes</taxon>
        <taxon>Chlorophyceae</taxon>
        <taxon>CS clade</taxon>
        <taxon>Chlamydomonadales</taxon>
        <taxon>Chlamydomonadaceae</taxon>
        <taxon>Chlamydomonas</taxon>
    </lineage>
</organism>
<dbReference type="STRING" id="1157962.A0A250WRG8"/>
<dbReference type="FunFam" id="3.30.200.20:FF:000315">
    <property type="entry name" value="Calcium-dependent protein kinase 3"/>
    <property type="match status" value="1"/>
</dbReference>
<dbReference type="PROSITE" id="PS50011">
    <property type="entry name" value="PROTEIN_KINASE_DOM"/>
    <property type="match status" value="1"/>
</dbReference>
<dbReference type="PROSITE" id="PS00107">
    <property type="entry name" value="PROTEIN_KINASE_ATP"/>
    <property type="match status" value="1"/>
</dbReference>
<evidence type="ECO:0000256" key="5">
    <source>
        <dbReference type="ARBA" id="ARBA00022837"/>
    </source>
</evidence>
<feature type="domain" description="EF-hand" evidence="10">
    <location>
        <begin position="406"/>
        <end position="441"/>
    </location>
</feature>
<evidence type="ECO:0000256" key="3">
    <source>
        <dbReference type="ARBA" id="ARBA00022741"/>
    </source>
</evidence>
<dbReference type="GO" id="GO:0005509">
    <property type="term" value="F:calcium ion binding"/>
    <property type="evidence" value="ECO:0007669"/>
    <property type="project" value="InterPro"/>
</dbReference>
<keyword evidence="4" id="KW-0418">Kinase</keyword>
<name>A0A250WRG8_9CHLO</name>
<evidence type="ECO:0000256" key="8">
    <source>
        <dbReference type="SAM" id="MobiDB-lite"/>
    </source>
</evidence>
<dbReference type="Pfam" id="PF00069">
    <property type="entry name" value="Pkinase"/>
    <property type="match status" value="1"/>
</dbReference>
<dbReference type="CDD" id="cd00051">
    <property type="entry name" value="EFh"/>
    <property type="match status" value="1"/>
</dbReference>
<dbReference type="SUPFAM" id="SSF56112">
    <property type="entry name" value="Protein kinase-like (PK-like)"/>
    <property type="match status" value="1"/>
</dbReference>
<reference evidence="11 12" key="1">
    <citation type="submission" date="2017-08" db="EMBL/GenBank/DDBJ databases">
        <title>Acidophilic green algal genome provides insights into adaptation to an acidic environment.</title>
        <authorList>
            <person name="Hirooka S."/>
            <person name="Hirose Y."/>
            <person name="Kanesaki Y."/>
            <person name="Higuchi S."/>
            <person name="Fujiwara T."/>
            <person name="Onuma R."/>
            <person name="Era A."/>
            <person name="Ohbayashi R."/>
            <person name="Uzuka A."/>
            <person name="Nozaki H."/>
            <person name="Yoshikawa H."/>
            <person name="Miyagishima S.Y."/>
        </authorList>
    </citation>
    <scope>NUCLEOTIDE SEQUENCE [LARGE SCALE GENOMIC DNA]</scope>
    <source>
        <strain evidence="11 12">NIES-2499</strain>
    </source>
</reference>
<feature type="region of interest" description="Disordered" evidence="8">
    <location>
        <begin position="701"/>
        <end position="720"/>
    </location>
</feature>
<sequence>MGSCLSISSKSVQEAHVICHEVNSNVIGVNAAKISFTGKDHQQVVPCHEGAWKNSNDEGDARPATQQSAFCVLRMTKNVLSFYNIAQEIGQGQFGRVSIAINKKTGLRYAIKSISKRRSEAPVNKFCKDVRNEVEIMFHLGGHTNIIQLHEVYEDDDAIHLVLELCSGGDWFERLLAHGTYSERQAAMTTKSVLKALCYCHSLGVVHRDVKPENILYSDQSADACAKLADFGLSALMPRAALEAPDRRAVGSSGPLKDGVGSSYYVAPEILKGNGYGKECDIWSLGVVLYIALGGYPPFEGSNDDEIFEAAMYRPLKFSSETWHHISPMAKDMISRMLCKDPRRRASVAELLTHPWIAAATEEESDREQLTKGVPDAVVTRLRNFAAMNRFKKEARRVLASLLPEEEVVGLRNLFMEMDTDGDGLLTLAELHAAIRAKGVNILGSQAKELLQNADLNGDGVIDYDEFLGATVHQLRLDKDELLHKAFKLFDKDNSGFITEEELKEALSGEDKVNVKAILRDVDTDHDGRINYEEFCNCMRVRADEGAFGPLLSVPSFPRARLQLNSSGNRPRSSSRLIHRHITYSKDSADVSPQKRVIFSALKPRHLQPPTYRKKEGKPRSSSAARLDELSRNSPSSGTVTADGSPSTQSLGGASEGKIGRKSQDPFTKSVNASPSQRNGSRNTRAEGDRRNALADVLRQMASQGSGDSRFGPRDSSRGVSDLSLAVSGAVERKVTLLAAHNACQGQPANRPGNRRRSVAVENGQLNVRQNLQDPDADRTAPQLAALTPKMMMSDDKEECEDEFHLPPLQLPNSILSRPNSFGLPAKRIHSRHLLDLVPKLVPDGLRDEEECCEALQDMPPGIPIPPPESMSLRRSLHSSRRASAAGSLVASHGSHSRGHSSIHSSPLPSSRACSRPGSFSSMHPGIRVASISTRSGFHGTGMEAEDGMQPHMFLSPTSRETSKHSLSRLAVAAGLPPPT</sequence>
<dbReference type="SMART" id="SM00220">
    <property type="entry name" value="S_TKc"/>
    <property type="match status" value="1"/>
</dbReference>
<feature type="region of interest" description="Disordered" evidence="8">
    <location>
        <begin position="599"/>
        <end position="689"/>
    </location>
</feature>
<keyword evidence="5" id="KW-0106">Calcium</keyword>
<keyword evidence="3 7" id="KW-0547">Nucleotide-binding</keyword>
<evidence type="ECO:0000256" key="6">
    <source>
        <dbReference type="ARBA" id="ARBA00022840"/>
    </source>
</evidence>
<dbReference type="FunFam" id="1.10.510.10:FF:000571">
    <property type="entry name" value="Maternal embryonic leucine zipper kinase"/>
    <property type="match status" value="1"/>
</dbReference>
<evidence type="ECO:0000259" key="9">
    <source>
        <dbReference type="PROSITE" id="PS50011"/>
    </source>
</evidence>
<dbReference type="Proteomes" id="UP000232323">
    <property type="component" value="Unassembled WGS sequence"/>
</dbReference>
<feature type="binding site" evidence="7">
    <location>
        <position position="112"/>
    </location>
    <ligand>
        <name>ATP</name>
        <dbReference type="ChEBI" id="CHEBI:30616"/>
    </ligand>
</feature>
<protein>
    <recommendedName>
        <fullName evidence="13">Non-specific serine/threonine protein kinase</fullName>
    </recommendedName>
</protein>
<dbReference type="Pfam" id="PF13499">
    <property type="entry name" value="EF-hand_7"/>
    <property type="match status" value="2"/>
</dbReference>
<evidence type="ECO:0000256" key="1">
    <source>
        <dbReference type="ARBA" id="ARBA00022527"/>
    </source>
</evidence>
<dbReference type="InterPro" id="IPR018247">
    <property type="entry name" value="EF_Hand_1_Ca_BS"/>
</dbReference>
<dbReference type="InterPro" id="IPR050205">
    <property type="entry name" value="CDPK_Ser/Thr_kinases"/>
</dbReference>
<dbReference type="InterPro" id="IPR011992">
    <property type="entry name" value="EF-hand-dom_pair"/>
</dbReference>
<dbReference type="Gene3D" id="1.10.510.10">
    <property type="entry name" value="Transferase(Phosphotransferase) domain 1"/>
    <property type="match status" value="1"/>
</dbReference>
<dbReference type="OrthoDB" id="541276at2759"/>
<keyword evidence="1" id="KW-0723">Serine/threonine-protein kinase</keyword>
<dbReference type="InterPro" id="IPR011009">
    <property type="entry name" value="Kinase-like_dom_sf"/>
</dbReference>
<dbReference type="Gene3D" id="1.10.238.10">
    <property type="entry name" value="EF-hand"/>
    <property type="match status" value="1"/>
</dbReference>
<dbReference type="GO" id="GO:0005524">
    <property type="term" value="F:ATP binding"/>
    <property type="evidence" value="ECO:0007669"/>
    <property type="project" value="UniProtKB-UniRule"/>
</dbReference>